<dbReference type="AlphaFoldDB" id="A0A9U5G0C2"/>
<reference evidence="3" key="1">
    <citation type="submission" date="2025-08" db="UniProtKB">
        <authorList>
            <consortium name="RefSeq"/>
        </authorList>
    </citation>
    <scope>IDENTIFICATION</scope>
</reference>
<evidence type="ECO:0000313" key="2">
    <source>
        <dbReference type="Proteomes" id="UP000675920"/>
    </source>
</evidence>
<dbReference type="Pfam" id="PF16068">
    <property type="entry name" value="DUF4810"/>
    <property type="match status" value="1"/>
</dbReference>
<dbReference type="Proteomes" id="UP000675920">
    <property type="component" value="Unplaced"/>
</dbReference>
<accession>A0A9U5G0C2</accession>
<protein>
    <submittedName>
        <fullName evidence="3">DUF4810 domain-containing protein</fullName>
    </submittedName>
</protein>
<dbReference type="RefSeq" id="WP_245591386.1">
    <property type="nucleotide sequence ID" value="NZ_AXWS01000015.1"/>
</dbReference>
<dbReference type="InterPro" id="IPR014508">
    <property type="entry name" value="UCP020555_TPR-like"/>
</dbReference>
<keyword evidence="2" id="KW-1185">Reference proteome</keyword>
<sequence length="173" mass="17960">MARRSSASALPAAGPTDAGPAMTAAPAPASVAALPPLPAARPGTRASRALANALACGAVALAATGCQTAPKPLYHWQEFPRQQYQTLLMDGSDPQAQIQTLEAQAEKARAGNLALPPGFRAHLGLMYLNVGNPDQARALFEAERASFPESAVFIDSLLRRMDGKTTAAQGKKS</sequence>
<organism evidence="2 3">
    <name type="scientific">Derxia gummosa DSM 723</name>
    <dbReference type="NCBI Taxonomy" id="1121388"/>
    <lineage>
        <taxon>Bacteria</taxon>
        <taxon>Pseudomonadati</taxon>
        <taxon>Pseudomonadota</taxon>
        <taxon>Betaproteobacteria</taxon>
        <taxon>Burkholderiales</taxon>
        <taxon>Alcaligenaceae</taxon>
        <taxon>Derxia</taxon>
    </lineage>
</organism>
<evidence type="ECO:0000313" key="3">
    <source>
        <dbReference type="RefSeq" id="WP_245591386.1"/>
    </source>
</evidence>
<feature type="region of interest" description="Disordered" evidence="1">
    <location>
        <begin position="1"/>
        <end position="24"/>
    </location>
</feature>
<evidence type="ECO:0000256" key="1">
    <source>
        <dbReference type="SAM" id="MobiDB-lite"/>
    </source>
</evidence>
<name>A0A9U5G0C2_9BURK</name>
<proteinExistence type="predicted"/>